<dbReference type="InterPro" id="IPR000719">
    <property type="entry name" value="Prot_kinase_dom"/>
</dbReference>
<dbReference type="EMBL" id="CAXAMN010022740">
    <property type="protein sequence ID" value="CAK9072423.1"/>
    <property type="molecule type" value="Genomic_DNA"/>
</dbReference>
<dbReference type="Proteomes" id="UP001642484">
    <property type="component" value="Unassembled WGS sequence"/>
</dbReference>
<sequence length="429" mass="48335">MAFHLSRDVLEKIAPGEEGGRNPMSSAATWRSCATSATTLTAQTACTINVHEAGDNGGYVAYGVERVRALKDSLRANPYQKVKVQPHASAGEKAEVVGDSLLSKLGRLLGFASPRVSVSPSTDIPESPLPASEFGDAVTESELHREESVLVERCRCKNRRLVFKKYFSSTMPTHESLHDQLVYELNLYYKDLKGLRNVIQIESHFYDSLRNLTFVFPDLGPNIYPVDRSGIISYMRQLLVALDHLWHRGVIHCNIKGGLKPNAIFDRNGKLTLIDFESAIRRHELIDQGQNLTTYETLNYRGNPFYVAPEVVEAQPGYNLYGNTRFGRRRDVFSAGVVFAELLLDVDHLFTYPHRTVFDPQIRKVHRALKHRLSANSPVDALCCYGDFLLEDDAFLNLNGADLVVKMLMWDRFQRPAPGELLRHQVFGI</sequence>
<dbReference type="SMART" id="SM00220">
    <property type="entry name" value="S_TKc"/>
    <property type="match status" value="1"/>
</dbReference>
<evidence type="ECO:0000313" key="1">
    <source>
        <dbReference type="EMBL" id="CAK9072423.1"/>
    </source>
</evidence>
<evidence type="ECO:0000313" key="2">
    <source>
        <dbReference type="Proteomes" id="UP001642484"/>
    </source>
</evidence>
<dbReference type="PANTHER" id="PTHR44167">
    <property type="entry name" value="OVARIAN-SPECIFIC SERINE/THREONINE-PROTEIN KINASE LOK-RELATED"/>
    <property type="match status" value="1"/>
</dbReference>
<dbReference type="Gene3D" id="1.10.510.10">
    <property type="entry name" value="Transferase(Phosphotransferase) domain 1"/>
    <property type="match status" value="1"/>
</dbReference>
<name>A0ABP0P9W9_9DINO</name>
<dbReference type="GO" id="GO:0016301">
    <property type="term" value="F:kinase activity"/>
    <property type="evidence" value="ECO:0007669"/>
    <property type="project" value="UniProtKB-KW"/>
</dbReference>
<gene>
    <name evidence="1" type="ORF">CCMP2556_LOCUS35633</name>
</gene>
<reference evidence="1 2" key="1">
    <citation type="submission" date="2024-02" db="EMBL/GenBank/DDBJ databases">
        <authorList>
            <person name="Chen Y."/>
            <person name="Shah S."/>
            <person name="Dougan E. K."/>
            <person name="Thang M."/>
            <person name="Chan C."/>
        </authorList>
    </citation>
    <scope>NUCLEOTIDE SEQUENCE [LARGE SCALE GENOMIC DNA]</scope>
</reference>
<dbReference type="Pfam" id="PF00069">
    <property type="entry name" value="Pkinase"/>
    <property type="match status" value="1"/>
</dbReference>
<accession>A0ABP0P9W9</accession>
<organism evidence="1 2">
    <name type="scientific">Durusdinium trenchii</name>
    <dbReference type="NCBI Taxonomy" id="1381693"/>
    <lineage>
        <taxon>Eukaryota</taxon>
        <taxon>Sar</taxon>
        <taxon>Alveolata</taxon>
        <taxon>Dinophyceae</taxon>
        <taxon>Suessiales</taxon>
        <taxon>Symbiodiniaceae</taxon>
        <taxon>Durusdinium</taxon>
    </lineage>
</organism>
<dbReference type="PROSITE" id="PS50011">
    <property type="entry name" value="PROTEIN_KINASE_DOM"/>
    <property type="match status" value="1"/>
</dbReference>
<proteinExistence type="predicted"/>
<dbReference type="InterPro" id="IPR011009">
    <property type="entry name" value="Kinase-like_dom_sf"/>
</dbReference>
<dbReference type="PANTHER" id="PTHR44167:SF30">
    <property type="entry name" value="PHOSPHORYLASE KINASE"/>
    <property type="match status" value="1"/>
</dbReference>
<comment type="caution">
    <text evidence="1">The sequence shown here is derived from an EMBL/GenBank/DDBJ whole genome shotgun (WGS) entry which is preliminary data.</text>
</comment>
<protein>
    <submittedName>
        <fullName evidence="1">Uncharacterized protein</fullName>
    </submittedName>
</protein>
<dbReference type="SUPFAM" id="SSF56112">
    <property type="entry name" value="Protein kinase-like (PK-like)"/>
    <property type="match status" value="1"/>
</dbReference>
<keyword evidence="2" id="KW-1185">Reference proteome</keyword>